<proteinExistence type="inferred from homology"/>
<dbReference type="InterPro" id="IPR005119">
    <property type="entry name" value="LysR_subst-bd"/>
</dbReference>
<comment type="caution">
    <text evidence="6">The sequence shown here is derived from an EMBL/GenBank/DDBJ whole genome shotgun (WGS) entry which is preliminary data.</text>
</comment>
<dbReference type="GO" id="GO:0003700">
    <property type="term" value="F:DNA-binding transcription factor activity"/>
    <property type="evidence" value="ECO:0007669"/>
    <property type="project" value="InterPro"/>
</dbReference>
<dbReference type="InterPro" id="IPR050950">
    <property type="entry name" value="HTH-type_LysR_regulators"/>
</dbReference>
<dbReference type="EMBL" id="BMJQ01000032">
    <property type="protein sequence ID" value="GGF50018.1"/>
    <property type="molecule type" value="Genomic_DNA"/>
</dbReference>
<feature type="domain" description="HTH lysR-type" evidence="5">
    <location>
        <begin position="3"/>
        <end position="60"/>
    </location>
</feature>
<evidence type="ECO:0000256" key="2">
    <source>
        <dbReference type="ARBA" id="ARBA00023015"/>
    </source>
</evidence>
<dbReference type="InterPro" id="IPR036388">
    <property type="entry name" value="WH-like_DNA-bd_sf"/>
</dbReference>
<dbReference type="RefSeq" id="WP_189052423.1">
    <property type="nucleotide sequence ID" value="NZ_BMJQ01000032.1"/>
</dbReference>
<dbReference type="AlphaFoldDB" id="A0A8J2Z1E5"/>
<keyword evidence="3" id="KW-0238">DNA-binding</keyword>
<keyword evidence="2" id="KW-0805">Transcription regulation</keyword>
<dbReference type="CDD" id="cd08421">
    <property type="entry name" value="PBP2_LTTR_like_1"/>
    <property type="match status" value="1"/>
</dbReference>
<dbReference type="Gene3D" id="1.10.10.10">
    <property type="entry name" value="Winged helix-like DNA-binding domain superfamily/Winged helix DNA-binding domain"/>
    <property type="match status" value="1"/>
</dbReference>
<comment type="similarity">
    <text evidence="1">Belongs to the LysR transcriptional regulatory family.</text>
</comment>
<reference evidence="6" key="2">
    <citation type="submission" date="2020-09" db="EMBL/GenBank/DDBJ databases">
        <authorList>
            <person name="Sun Q."/>
            <person name="Zhou Y."/>
        </authorList>
    </citation>
    <scope>NUCLEOTIDE SEQUENCE</scope>
    <source>
        <strain evidence="6">CGMCC 1.15725</strain>
    </source>
</reference>
<dbReference type="GO" id="GO:0005829">
    <property type="term" value="C:cytosol"/>
    <property type="evidence" value="ECO:0007669"/>
    <property type="project" value="TreeGrafter"/>
</dbReference>
<accession>A0A8J2Z1E5</accession>
<reference evidence="6" key="1">
    <citation type="journal article" date="2014" name="Int. J. Syst. Evol. Microbiol.">
        <title>Complete genome sequence of Corynebacterium casei LMG S-19264T (=DSM 44701T), isolated from a smear-ripened cheese.</title>
        <authorList>
            <consortium name="US DOE Joint Genome Institute (JGI-PGF)"/>
            <person name="Walter F."/>
            <person name="Albersmeier A."/>
            <person name="Kalinowski J."/>
            <person name="Ruckert C."/>
        </authorList>
    </citation>
    <scope>NUCLEOTIDE SEQUENCE</scope>
    <source>
        <strain evidence="6">CGMCC 1.15725</strain>
    </source>
</reference>
<dbReference type="GO" id="GO:0003677">
    <property type="term" value="F:DNA binding"/>
    <property type="evidence" value="ECO:0007669"/>
    <property type="project" value="UniProtKB-KW"/>
</dbReference>
<dbReference type="PANTHER" id="PTHR30419">
    <property type="entry name" value="HTH-TYPE TRANSCRIPTIONAL REGULATOR YBHD"/>
    <property type="match status" value="1"/>
</dbReference>
<dbReference type="Pfam" id="PF03466">
    <property type="entry name" value="LysR_substrate"/>
    <property type="match status" value="1"/>
</dbReference>
<organism evidence="6 7">
    <name type="scientific">Aliidongia dinghuensis</name>
    <dbReference type="NCBI Taxonomy" id="1867774"/>
    <lineage>
        <taxon>Bacteria</taxon>
        <taxon>Pseudomonadati</taxon>
        <taxon>Pseudomonadota</taxon>
        <taxon>Alphaproteobacteria</taxon>
        <taxon>Rhodospirillales</taxon>
        <taxon>Dongiaceae</taxon>
        <taxon>Aliidongia</taxon>
    </lineage>
</organism>
<evidence type="ECO:0000256" key="1">
    <source>
        <dbReference type="ARBA" id="ARBA00009437"/>
    </source>
</evidence>
<evidence type="ECO:0000313" key="6">
    <source>
        <dbReference type="EMBL" id="GGF50018.1"/>
    </source>
</evidence>
<dbReference type="PROSITE" id="PS50931">
    <property type="entry name" value="HTH_LYSR"/>
    <property type="match status" value="1"/>
</dbReference>
<dbReference type="SUPFAM" id="SSF53850">
    <property type="entry name" value="Periplasmic binding protein-like II"/>
    <property type="match status" value="1"/>
</dbReference>
<evidence type="ECO:0000259" key="5">
    <source>
        <dbReference type="PROSITE" id="PS50931"/>
    </source>
</evidence>
<evidence type="ECO:0000313" key="7">
    <source>
        <dbReference type="Proteomes" id="UP000646365"/>
    </source>
</evidence>
<dbReference type="PANTHER" id="PTHR30419:SF2">
    <property type="entry name" value="LYSR FAMILY TRANSCRIPTIONAL REGULATOR"/>
    <property type="match status" value="1"/>
</dbReference>
<name>A0A8J2Z1E5_9PROT</name>
<evidence type="ECO:0000256" key="3">
    <source>
        <dbReference type="ARBA" id="ARBA00023125"/>
    </source>
</evidence>
<gene>
    <name evidence="6" type="ORF">GCM10011611_65520</name>
</gene>
<keyword evidence="7" id="KW-1185">Reference proteome</keyword>
<protein>
    <submittedName>
        <fullName evidence="6">LysR family transcriptional regulator</fullName>
    </submittedName>
</protein>
<sequence>MPFDLTDLRLFLHVVEAASITRGAAAANMALASASERIRHLEDRLAVRLFDRGRRGVEPTPAGRAFAHHARLMLQQMERMRGEMADYARGLKGHVRLLANTAAAIEFLPEALAGFLAQHPHIDIDLEERPSHQIVDDVAEGLADAGVLADIVDPGELETHPLAIDRQVLVVPPDHPLAGETGIAFRDALALEFVGLGAGSALQQHLMQQAARLGRPLAFRVRVGSFEAICRLVEAGVGCGILSESAARRYRRSMAIRIVPLTDDWATRTLKLCLRRDAALPAHARQLIQHLRASSL</sequence>
<dbReference type="InterPro" id="IPR000847">
    <property type="entry name" value="LysR_HTH_N"/>
</dbReference>
<dbReference type="FunFam" id="1.10.10.10:FF:000001">
    <property type="entry name" value="LysR family transcriptional regulator"/>
    <property type="match status" value="1"/>
</dbReference>
<dbReference type="InterPro" id="IPR036390">
    <property type="entry name" value="WH_DNA-bd_sf"/>
</dbReference>
<dbReference type="Pfam" id="PF00126">
    <property type="entry name" value="HTH_1"/>
    <property type="match status" value="1"/>
</dbReference>
<keyword evidence="4" id="KW-0804">Transcription</keyword>
<dbReference type="Proteomes" id="UP000646365">
    <property type="component" value="Unassembled WGS sequence"/>
</dbReference>
<dbReference type="Gene3D" id="3.40.190.290">
    <property type="match status" value="1"/>
</dbReference>
<evidence type="ECO:0000256" key="4">
    <source>
        <dbReference type="ARBA" id="ARBA00023163"/>
    </source>
</evidence>
<dbReference type="SUPFAM" id="SSF46785">
    <property type="entry name" value="Winged helix' DNA-binding domain"/>
    <property type="match status" value="1"/>
</dbReference>